<name>A0A917EY30_9MICO</name>
<proteinExistence type="predicted"/>
<keyword evidence="1" id="KW-1133">Transmembrane helix</keyword>
<keyword evidence="1" id="KW-0472">Membrane</keyword>
<feature type="transmembrane region" description="Helical" evidence="1">
    <location>
        <begin position="106"/>
        <end position="132"/>
    </location>
</feature>
<feature type="transmembrane region" description="Helical" evidence="1">
    <location>
        <begin position="165"/>
        <end position="185"/>
    </location>
</feature>
<evidence type="ECO:0000313" key="2">
    <source>
        <dbReference type="EMBL" id="GGF23037.1"/>
    </source>
</evidence>
<dbReference type="Proteomes" id="UP000598775">
    <property type="component" value="Unassembled WGS sequence"/>
</dbReference>
<feature type="transmembrane region" description="Helical" evidence="1">
    <location>
        <begin position="66"/>
        <end position="86"/>
    </location>
</feature>
<keyword evidence="1" id="KW-0812">Transmembrane</keyword>
<reference evidence="2 3" key="1">
    <citation type="journal article" date="2014" name="Int. J. Syst. Evol. Microbiol.">
        <title>Complete genome sequence of Corynebacterium casei LMG S-19264T (=DSM 44701T), isolated from a smear-ripened cheese.</title>
        <authorList>
            <consortium name="US DOE Joint Genome Institute (JGI-PGF)"/>
            <person name="Walter F."/>
            <person name="Albersmeier A."/>
            <person name="Kalinowski J."/>
            <person name="Ruckert C."/>
        </authorList>
    </citation>
    <scope>NUCLEOTIDE SEQUENCE [LARGE SCALE GENOMIC DNA]</scope>
    <source>
        <strain evidence="2 3">CGMCC 1.12976</strain>
    </source>
</reference>
<sequence>MFAAGTFFPSPLGSTDAVGAYLVGHRDAVTATGFLVFAASVPLGIYAATTYARLLRLGVRVPGPTIAFFGGIAASVLLSISGLLTWALGQPVEGQSPALLHTLDYIVYALGGVGFVGGLGLLVAGIAVPTLVLGLAPRWLAWVGLVLAGLSELSFFALVAPPLAFLLPIGRFLGLAWLLSIGFLLPRSRHDVAGRDAK</sequence>
<feature type="transmembrane region" description="Helical" evidence="1">
    <location>
        <begin position="139"/>
        <end position="159"/>
    </location>
</feature>
<gene>
    <name evidence="2" type="ORF">GCM10011399_15810</name>
</gene>
<evidence type="ECO:0008006" key="4">
    <source>
        <dbReference type="Google" id="ProtNLM"/>
    </source>
</evidence>
<accession>A0A917EY30</accession>
<organism evidence="2 3">
    <name type="scientific">Subtercola lobariae</name>
    <dbReference type="NCBI Taxonomy" id="1588641"/>
    <lineage>
        <taxon>Bacteria</taxon>
        <taxon>Bacillati</taxon>
        <taxon>Actinomycetota</taxon>
        <taxon>Actinomycetes</taxon>
        <taxon>Micrococcales</taxon>
        <taxon>Microbacteriaceae</taxon>
        <taxon>Subtercola</taxon>
    </lineage>
</organism>
<dbReference type="AlphaFoldDB" id="A0A917EY30"/>
<comment type="caution">
    <text evidence="2">The sequence shown here is derived from an EMBL/GenBank/DDBJ whole genome shotgun (WGS) entry which is preliminary data.</text>
</comment>
<evidence type="ECO:0000256" key="1">
    <source>
        <dbReference type="SAM" id="Phobius"/>
    </source>
</evidence>
<dbReference type="EMBL" id="BMGP01000002">
    <property type="protein sequence ID" value="GGF23037.1"/>
    <property type="molecule type" value="Genomic_DNA"/>
</dbReference>
<evidence type="ECO:0000313" key="3">
    <source>
        <dbReference type="Proteomes" id="UP000598775"/>
    </source>
</evidence>
<keyword evidence="3" id="KW-1185">Reference proteome</keyword>
<protein>
    <recommendedName>
        <fullName evidence="4">DUF4386 domain-containing protein</fullName>
    </recommendedName>
</protein>
<feature type="transmembrane region" description="Helical" evidence="1">
    <location>
        <begin position="33"/>
        <end position="54"/>
    </location>
</feature>